<accession>A0A7Y1LG65</accession>
<dbReference type="Proteomes" id="UP000583279">
    <property type="component" value="Unassembled WGS sequence"/>
</dbReference>
<dbReference type="EMBL" id="JAAQYH010000003">
    <property type="protein sequence ID" value="NNA72352.1"/>
    <property type="molecule type" value="Genomic_DNA"/>
</dbReference>
<gene>
    <name evidence="3" type="ORF">HBO13_06815</name>
    <name evidence="2" type="ORF">HBO18_15415</name>
    <name evidence="4" type="ORF">HBO30_09950</name>
</gene>
<reference evidence="5 6" key="1">
    <citation type="journal article" date="2020" name="Front. Microbiol.">
        <title>Genetic Organization of the aprX-lipA2 Operon Affects the Proteolytic Potential of Pseudomonas Species in Milk.</title>
        <authorList>
            <person name="Maier C."/>
            <person name="Huptas C."/>
            <person name="von Neubeck M."/>
            <person name="Scherer S."/>
            <person name="Wenning M."/>
            <person name="Lucking G."/>
        </authorList>
    </citation>
    <scope>NUCLEOTIDE SEQUENCE [LARGE SCALE GENOMIC DNA]</scope>
    <source>
        <strain evidence="2 6">WS 4997</strain>
        <strain evidence="4 7">WS 5404</strain>
        <strain evidence="3 5">WS 5405</strain>
    </source>
</reference>
<dbReference type="Proteomes" id="UP000586252">
    <property type="component" value="Unassembled WGS sequence"/>
</dbReference>
<dbReference type="EMBL" id="JAAQYI010000005">
    <property type="protein sequence ID" value="NNA79045.1"/>
    <property type="molecule type" value="Genomic_DNA"/>
</dbReference>
<feature type="signal peptide" evidence="1">
    <location>
        <begin position="1"/>
        <end position="25"/>
    </location>
</feature>
<evidence type="ECO:0000313" key="3">
    <source>
        <dbReference type="EMBL" id="NNA72352.1"/>
    </source>
</evidence>
<evidence type="ECO:0000313" key="6">
    <source>
        <dbReference type="Proteomes" id="UP000583279"/>
    </source>
</evidence>
<evidence type="ECO:0000313" key="5">
    <source>
        <dbReference type="Proteomes" id="UP000535954"/>
    </source>
</evidence>
<protein>
    <submittedName>
        <fullName evidence="2">Uncharacterized protein</fullName>
    </submittedName>
</protein>
<dbReference type="RefSeq" id="WP_157255549.1">
    <property type="nucleotide sequence ID" value="NZ_JAAQYH010000003.1"/>
</dbReference>
<keyword evidence="1" id="KW-0732">Signal</keyword>
<evidence type="ECO:0000313" key="2">
    <source>
        <dbReference type="EMBL" id="NNA45515.1"/>
    </source>
</evidence>
<dbReference type="AlphaFoldDB" id="A0A7Y1LG65"/>
<sequence>MKVSRKRAGIFIVVFMGTLSLAAQAASYVNLGHVGGPQCTALAVNDTGMAIGNCVSGNTSAITRPWLANVSGAIVQQLLPVLANGQSCTAMGVANSGTISGQCLDANNVNFAVSWQVSSPSLGPKVLQPLPATLLNPLLRPGDVTTTPTAMNERGGIVGSSYSADGKGTVVIYAATGNGAAQRVSDWGDDCVANSINYTLINSYPSIAMNCPNSAGTLSGTVAVRGSLGYSKVVLPLPPGANFCVAKAINDQSQVVGTCVFPDSNANVAKTAFWASPASVPQLLTLPINAKNWALDLNNQGNVLAARGDSSGFSQSLYWEPPTGTFGVRPILPPDGAVTTSAVELADNNSVVLNSTDGNQYARGCIWTPTSPALCLSPIPGGKKSNILAISQNGNYAVGVSNDVDQDDNAVATVLP</sequence>
<dbReference type="GeneID" id="45736624"/>
<dbReference type="Proteomes" id="UP000535954">
    <property type="component" value="Unassembled WGS sequence"/>
</dbReference>
<organism evidence="2 6">
    <name type="scientific">Pseudomonas lactis</name>
    <dbReference type="NCBI Taxonomy" id="1615674"/>
    <lineage>
        <taxon>Bacteria</taxon>
        <taxon>Pseudomonadati</taxon>
        <taxon>Pseudomonadota</taxon>
        <taxon>Gammaproteobacteria</taxon>
        <taxon>Pseudomonadales</taxon>
        <taxon>Pseudomonadaceae</taxon>
        <taxon>Pseudomonas</taxon>
    </lineage>
</organism>
<comment type="caution">
    <text evidence="2">The sequence shown here is derived from an EMBL/GenBank/DDBJ whole genome shotgun (WGS) entry which is preliminary data.</text>
</comment>
<proteinExistence type="predicted"/>
<evidence type="ECO:0000313" key="7">
    <source>
        <dbReference type="Proteomes" id="UP000586252"/>
    </source>
</evidence>
<dbReference type="EMBL" id="JAAQYK010000005">
    <property type="protein sequence ID" value="NNA45515.1"/>
    <property type="molecule type" value="Genomic_DNA"/>
</dbReference>
<name>A0A7Y1LG65_9PSED</name>
<evidence type="ECO:0000313" key="4">
    <source>
        <dbReference type="EMBL" id="NNA79045.1"/>
    </source>
</evidence>
<feature type="chain" id="PRO_5036405866" evidence="1">
    <location>
        <begin position="26"/>
        <end position="416"/>
    </location>
</feature>
<evidence type="ECO:0000256" key="1">
    <source>
        <dbReference type="SAM" id="SignalP"/>
    </source>
</evidence>